<dbReference type="KEGG" id="vg:55606495"/>
<dbReference type="GeneID" id="55606495"/>
<dbReference type="EMBL" id="MG596800">
    <property type="protein sequence ID" value="AUM59793.2"/>
    <property type="molecule type" value="Genomic_DNA"/>
</dbReference>
<reference evidence="1 2" key="1">
    <citation type="journal article" date="2018" name="Arch. Virol.">
        <title>Genome sequence of the novel virulent bacteriophage PMBT14 with lytic activity against Pseudomonas fluorescens DSM 50090(R).</title>
        <authorList>
            <person name="Koberg S."/>
            <person name="Gieschler S."/>
            <person name="Brinks E."/>
            <person name="Wenning M."/>
            <person name="Neve H."/>
            <person name="Franz C.M."/>
        </authorList>
    </citation>
    <scope>NUCLEOTIDE SEQUENCE [LARGE SCALE GENOMIC DNA]</scope>
</reference>
<organism evidence="1 2">
    <name type="scientific">Pseudomonas phage PMBT14</name>
    <dbReference type="NCBI Taxonomy" id="2059855"/>
    <lineage>
        <taxon>Viruses</taxon>
        <taxon>Duplodnaviria</taxon>
        <taxon>Heunggongvirae</taxon>
        <taxon>Uroviricota</taxon>
        <taxon>Caudoviricetes</taxon>
        <taxon>Knuthellervirus</taxon>
        <taxon>Knuthellervirus PMBT14</taxon>
    </lineage>
</organism>
<proteinExistence type="predicted"/>
<protein>
    <submittedName>
        <fullName evidence="1">Uncharacterized protein</fullName>
    </submittedName>
</protein>
<dbReference type="RefSeq" id="YP_009836256.1">
    <property type="nucleotide sequence ID" value="NC_048687.1"/>
</dbReference>
<evidence type="ECO:0000313" key="1">
    <source>
        <dbReference type="EMBL" id="AUM59793.2"/>
    </source>
</evidence>
<sequence>MIPQTQPTSNSCISACLAMLAGVPTEDAVQQFHDALWVEGKPIRWCLEELGIQYRSVFYEGHTCYGGKVYLAKVASLNTRGGLHQVIIDCRGEQTVVLDPAQGFEDKFYYAWEPTKGDDEWAVPLESWLIEYEVVPHD</sequence>
<name>A0A2I6PIA4_9CAUD</name>
<keyword evidence="2" id="KW-1185">Reference proteome</keyword>
<accession>A0A2I6PIA4</accession>
<evidence type="ECO:0000313" key="2">
    <source>
        <dbReference type="Proteomes" id="UP000240618"/>
    </source>
</evidence>
<dbReference type="Proteomes" id="UP000240618">
    <property type="component" value="Segment"/>
</dbReference>